<dbReference type="STRING" id="1036808.A0A0C2ZJG8"/>
<dbReference type="EMBL" id="KN822049">
    <property type="protein sequence ID" value="KIM61733.1"/>
    <property type="molecule type" value="Genomic_DNA"/>
</dbReference>
<sequence>MHATWVKNRTLTRHLGKKTPYEMLYQKKPNLENVPVWGCRVKVHDMSGSKLDMRARDGHWVGFDPESDGHCIYFPDHGIIGVERSIIPVMPLMASMQGEQRVVSGQQNPPHTDNQHASPSDQTSDDAPTSSNANTDHLGPNFETPDPQPPLHCSTRQRFESEYFRQLREGEGTIDGKQSRETTPTAALTEVLHGGRNQGESPDDDNIVYTMVARVSEAEGLDPSMIDEAHARPDWAK</sequence>
<keyword evidence="3" id="KW-1185">Reference proteome</keyword>
<evidence type="ECO:0000313" key="3">
    <source>
        <dbReference type="Proteomes" id="UP000053989"/>
    </source>
</evidence>
<gene>
    <name evidence="2" type="ORF">SCLCIDRAFT_51819</name>
</gene>
<dbReference type="HOGENOM" id="CLU_094068_1_0_1"/>
<feature type="region of interest" description="Disordered" evidence="1">
    <location>
        <begin position="98"/>
        <end position="154"/>
    </location>
</feature>
<evidence type="ECO:0000256" key="1">
    <source>
        <dbReference type="SAM" id="MobiDB-lite"/>
    </source>
</evidence>
<evidence type="ECO:0000313" key="2">
    <source>
        <dbReference type="EMBL" id="KIM61733.1"/>
    </source>
</evidence>
<dbReference type="AlphaFoldDB" id="A0A0C2ZJG8"/>
<reference evidence="2 3" key="1">
    <citation type="submission" date="2014-04" db="EMBL/GenBank/DDBJ databases">
        <authorList>
            <consortium name="DOE Joint Genome Institute"/>
            <person name="Kuo A."/>
            <person name="Kohler A."/>
            <person name="Nagy L.G."/>
            <person name="Floudas D."/>
            <person name="Copeland A."/>
            <person name="Barry K.W."/>
            <person name="Cichocki N."/>
            <person name="Veneault-Fourrey C."/>
            <person name="LaButti K."/>
            <person name="Lindquist E.A."/>
            <person name="Lipzen A."/>
            <person name="Lundell T."/>
            <person name="Morin E."/>
            <person name="Murat C."/>
            <person name="Sun H."/>
            <person name="Tunlid A."/>
            <person name="Henrissat B."/>
            <person name="Grigoriev I.V."/>
            <person name="Hibbett D.S."/>
            <person name="Martin F."/>
            <person name="Nordberg H.P."/>
            <person name="Cantor M.N."/>
            <person name="Hua S.X."/>
        </authorList>
    </citation>
    <scope>NUCLEOTIDE SEQUENCE [LARGE SCALE GENOMIC DNA]</scope>
    <source>
        <strain evidence="2 3">Foug A</strain>
    </source>
</reference>
<protein>
    <submittedName>
        <fullName evidence="2">Uncharacterized protein</fullName>
    </submittedName>
</protein>
<dbReference type="OrthoDB" id="2802215at2759"/>
<feature type="compositionally biased region" description="Polar residues" evidence="1">
    <location>
        <begin position="103"/>
        <end position="135"/>
    </location>
</feature>
<reference evidence="3" key="2">
    <citation type="submission" date="2015-01" db="EMBL/GenBank/DDBJ databases">
        <title>Evolutionary Origins and Diversification of the Mycorrhizal Mutualists.</title>
        <authorList>
            <consortium name="DOE Joint Genome Institute"/>
            <consortium name="Mycorrhizal Genomics Consortium"/>
            <person name="Kohler A."/>
            <person name="Kuo A."/>
            <person name="Nagy L.G."/>
            <person name="Floudas D."/>
            <person name="Copeland A."/>
            <person name="Barry K.W."/>
            <person name="Cichocki N."/>
            <person name="Veneault-Fourrey C."/>
            <person name="LaButti K."/>
            <person name="Lindquist E.A."/>
            <person name="Lipzen A."/>
            <person name="Lundell T."/>
            <person name="Morin E."/>
            <person name="Murat C."/>
            <person name="Riley R."/>
            <person name="Ohm R."/>
            <person name="Sun H."/>
            <person name="Tunlid A."/>
            <person name="Henrissat B."/>
            <person name="Grigoriev I.V."/>
            <person name="Hibbett D.S."/>
            <person name="Martin F."/>
        </authorList>
    </citation>
    <scope>NUCLEOTIDE SEQUENCE [LARGE SCALE GENOMIC DNA]</scope>
    <source>
        <strain evidence="3">Foug A</strain>
    </source>
</reference>
<name>A0A0C2ZJG8_9AGAM</name>
<accession>A0A0C2ZJG8</accession>
<organism evidence="2 3">
    <name type="scientific">Scleroderma citrinum Foug A</name>
    <dbReference type="NCBI Taxonomy" id="1036808"/>
    <lineage>
        <taxon>Eukaryota</taxon>
        <taxon>Fungi</taxon>
        <taxon>Dikarya</taxon>
        <taxon>Basidiomycota</taxon>
        <taxon>Agaricomycotina</taxon>
        <taxon>Agaricomycetes</taxon>
        <taxon>Agaricomycetidae</taxon>
        <taxon>Boletales</taxon>
        <taxon>Sclerodermatineae</taxon>
        <taxon>Sclerodermataceae</taxon>
        <taxon>Scleroderma</taxon>
    </lineage>
</organism>
<dbReference type="Proteomes" id="UP000053989">
    <property type="component" value="Unassembled WGS sequence"/>
</dbReference>
<proteinExistence type="predicted"/>
<feature type="non-terminal residue" evidence="2">
    <location>
        <position position="237"/>
    </location>
</feature>
<dbReference type="InParanoid" id="A0A0C2ZJG8"/>